<name>H1V5Y8_COLHI</name>
<reference evidence="3" key="1">
    <citation type="journal article" date="2012" name="Nat. Genet.">
        <title>Lifestyle transitions in plant pathogenic Colletotrichum fungi deciphered by genome and transcriptome analyses.</title>
        <authorList>
            <person name="O'Connell R.J."/>
            <person name="Thon M.R."/>
            <person name="Hacquard S."/>
            <person name="Amyotte S.G."/>
            <person name="Kleemann J."/>
            <person name="Torres M.F."/>
            <person name="Damm U."/>
            <person name="Buiate E.A."/>
            <person name="Epstein L."/>
            <person name="Alkan N."/>
            <person name="Altmueller J."/>
            <person name="Alvarado-Balderrama L."/>
            <person name="Bauser C.A."/>
            <person name="Becker C."/>
            <person name="Birren B.W."/>
            <person name="Chen Z."/>
            <person name="Choi J."/>
            <person name="Crouch J.A."/>
            <person name="Duvick J.P."/>
            <person name="Farman M.A."/>
            <person name="Gan P."/>
            <person name="Heiman D."/>
            <person name="Henrissat B."/>
            <person name="Howard R.J."/>
            <person name="Kabbage M."/>
            <person name="Koch C."/>
            <person name="Kracher B."/>
            <person name="Kubo Y."/>
            <person name="Law A.D."/>
            <person name="Lebrun M.-H."/>
            <person name="Lee Y.-H."/>
            <person name="Miyara I."/>
            <person name="Moore N."/>
            <person name="Neumann U."/>
            <person name="Nordstroem K."/>
            <person name="Panaccione D.G."/>
            <person name="Panstruga R."/>
            <person name="Place M."/>
            <person name="Proctor R.H."/>
            <person name="Prusky D."/>
            <person name="Rech G."/>
            <person name="Reinhardt R."/>
            <person name="Rollins J.A."/>
            <person name="Rounsley S."/>
            <person name="Schardl C.L."/>
            <person name="Schwartz D.C."/>
            <person name="Shenoy N."/>
            <person name="Shirasu K."/>
            <person name="Sikhakolli U.R."/>
            <person name="Stueber K."/>
            <person name="Sukno S.A."/>
            <person name="Sweigard J.A."/>
            <person name="Takano Y."/>
            <person name="Takahara H."/>
            <person name="Trail F."/>
            <person name="van der Does H.C."/>
            <person name="Voll L.M."/>
            <person name="Will I."/>
            <person name="Young S."/>
            <person name="Zeng Q."/>
            <person name="Zhang J."/>
            <person name="Zhou S."/>
            <person name="Dickman M.B."/>
            <person name="Schulze-Lefert P."/>
            <person name="Ver Loren van Themaat E."/>
            <person name="Ma L.-J."/>
            <person name="Vaillancourt L.J."/>
        </authorList>
    </citation>
    <scope>NUCLEOTIDE SEQUENCE [LARGE SCALE GENOMIC DNA]</scope>
    <source>
        <strain evidence="3">IMI 349063</strain>
    </source>
</reference>
<feature type="non-terminal residue" evidence="2">
    <location>
        <position position="1"/>
    </location>
</feature>
<keyword evidence="1" id="KW-1133">Transmembrane helix</keyword>
<evidence type="ECO:0000313" key="3">
    <source>
        <dbReference type="Proteomes" id="UP000007174"/>
    </source>
</evidence>
<keyword evidence="1" id="KW-0812">Transmembrane</keyword>
<organism evidence="2 3">
    <name type="scientific">Colletotrichum higginsianum (strain IMI 349063)</name>
    <name type="common">Crucifer anthracnose fungus</name>
    <dbReference type="NCBI Taxonomy" id="759273"/>
    <lineage>
        <taxon>Eukaryota</taxon>
        <taxon>Fungi</taxon>
        <taxon>Dikarya</taxon>
        <taxon>Ascomycota</taxon>
        <taxon>Pezizomycotina</taxon>
        <taxon>Sordariomycetes</taxon>
        <taxon>Hypocreomycetidae</taxon>
        <taxon>Glomerellales</taxon>
        <taxon>Glomerellaceae</taxon>
        <taxon>Colletotrichum</taxon>
        <taxon>Colletotrichum destructivum species complex</taxon>
    </lineage>
</organism>
<evidence type="ECO:0000313" key="2">
    <source>
        <dbReference type="EMBL" id="CCF35640.1"/>
    </source>
</evidence>
<accession>H1V5Y8</accession>
<proteinExistence type="predicted"/>
<protein>
    <submittedName>
        <fullName evidence="2">Uncharacterized protein</fullName>
    </submittedName>
</protein>
<sequence length="173" mass="19998">TPKGNLFLSWELIHVDGETRGYHLVLCYFRIGHLFSRSQQLPLRPSLSYFPIACVIWTAAFVTSLIRFSLPPLPDAGYMTLCSVSSSILATIGGEGKDRNWGFLFLRFIFPVIHPLPHTTQNTIVSHYYQHTHTHTHTHTQWPKTTQRKKGRENKTLIFVLLYTFVWAGYYDT</sequence>
<dbReference type="EMBL" id="CACQ02001626">
    <property type="protein sequence ID" value="CCF35640.1"/>
    <property type="molecule type" value="Genomic_DNA"/>
</dbReference>
<feature type="transmembrane region" description="Helical" evidence="1">
    <location>
        <begin position="47"/>
        <end position="70"/>
    </location>
</feature>
<keyword evidence="1" id="KW-0472">Membrane</keyword>
<evidence type="ECO:0000256" key="1">
    <source>
        <dbReference type="SAM" id="Phobius"/>
    </source>
</evidence>
<dbReference type="HOGENOM" id="CLU_1551259_0_0_1"/>
<dbReference type="AlphaFoldDB" id="H1V5Y8"/>
<gene>
    <name evidence="2" type="ORF">CH063_07378</name>
</gene>
<feature type="transmembrane region" description="Helical" evidence="1">
    <location>
        <begin position="154"/>
        <end position="171"/>
    </location>
</feature>
<dbReference type="Proteomes" id="UP000007174">
    <property type="component" value="Unassembled WGS sequence"/>
</dbReference>
<dbReference type="VEuPathDB" id="FungiDB:CH63R_00720"/>